<dbReference type="SUPFAM" id="SSF57783">
    <property type="entry name" value="Zinc beta-ribbon"/>
    <property type="match status" value="1"/>
</dbReference>
<keyword evidence="1" id="KW-0472">Membrane</keyword>
<dbReference type="EMBL" id="KE344398">
    <property type="protein sequence ID" value="EXB60655.1"/>
    <property type="molecule type" value="Genomic_DNA"/>
</dbReference>
<keyword evidence="3" id="KW-1185">Reference proteome</keyword>
<organism evidence="2 3">
    <name type="scientific">Morus notabilis</name>
    <dbReference type="NCBI Taxonomy" id="981085"/>
    <lineage>
        <taxon>Eukaryota</taxon>
        <taxon>Viridiplantae</taxon>
        <taxon>Streptophyta</taxon>
        <taxon>Embryophyta</taxon>
        <taxon>Tracheophyta</taxon>
        <taxon>Spermatophyta</taxon>
        <taxon>Magnoliopsida</taxon>
        <taxon>eudicotyledons</taxon>
        <taxon>Gunneridae</taxon>
        <taxon>Pentapetalae</taxon>
        <taxon>rosids</taxon>
        <taxon>fabids</taxon>
        <taxon>Rosales</taxon>
        <taxon>Moraceae</taxon>
        <taxon>Moreae</taxon>
        <taxon>Morus</taxon>
    </lineage>
</organism>
<dbReference type="STRING" id="981085.W9R7E3"/>
<reference evidence="3" key="1">
    <citation type="submission" date="2013-01" db="EMBL/GenBank/DDBJ databases">
        <title>Draft Genome Sequence of a Mulberry Tree, Morus notabilis C.K. Schneid.</title>
        <authorList>
            <person name="He N."/>
            <person name="Zhao S."/>
        </authorList>
    </citation>
    <scope>NUCLEOTIDE SEQUENCE</scope>
</reference>
<sequence>MHRRNPFISISLGWCILCKNDGETANHSSTALSLNRFGLYCRRSLGSYGTPLGVVLNILRSQLLSSDIAGREISYTVTAEDIRRELGIITIGEEKVELSKIKKKCEKCGHDEASYYTRQVSKGRSPKRVSRCSGFGFSSETLMTPYFGREMGFADAFSCKLLVVDTLCICAQESMRPLWMGLLNIMLLGRGLYVAWRLKAVEWLWSSLWFGGGWELWCYVGVLILVCLVGFRVSWGGGSIGHEALPFSRGSGWKLWLDPFSVSSQIA</sequence>
<dbReference type="AlphaFoldDB" id="W9R7E3"/>
<accession>W9R7E3</accession>
<protein>
    <submittedName>
        <fullName evidence="2">Uncharacterized protein</fullName>
    </submittedName>
</protein>
<evidence type="ECO:0000313" key="2">
    <source>
        <dbReference type="EMBL" id="EXB60655.1"/>
    </source>
</evidence>
<keyword evidence="1" id="KW-1133">Transmembrane helix</keyword>
<gene>
    <name evidence="2" type="ORF">L484_016008</name>
</gene>
<evidence type="ECO:0000313" key="3">
    <source>
        <dbReference type="Proteomes" id="UP000030645"/>
    </source>
</evidence>
<proteinExistence type="predicted"/>
<dbReference type="eggNOG" id="KOG2907">
    <property type="taxonomic scope" value="Eukaryota"/>
</dbReference>
<feature type="transmembrane region" description="Helical" evidence="1">
    <location>
        <begin position="216"/>
        <end position="235"/>
    </location>
</feature>
<keyword evidence="1" id="KW-0812">Transmembrane</keyword>
<feature type="transmembrane region" description="Helical" evidence="1">
    <location>
        <begin position="178"/>
        <end position="196"/>
    </location>
</feature>
<evidence type="ECO:0000256" key="1">
    <source>
        <dbReference type="SAM" id="Phobius"/>
    </source>
</evidence>
<dbReference type="Proteomes" id="UP000030645">
    <property type="component" value="Unassembled WGS sequence"/>
</dbReference>
<name>W9R7E3_9ROSA</name>